<protein>
    <recommendedName>
        <fullName evidence="3">Outer membrane protein beta-barrel domain-containing protein</fullName>
    </recommendedName>
</protein>
<name>A0A832G8U1_9BACT</name>
<dbReference type="AlphaFoldDB" id="A0A832G8U1"/>
<sequence>MLNSFFSLLIFVSVLFSSPIFAQGDNSFQINGGIIMPMSSSKGLTTSIQFNYAFNPIIELYGYVGYSSWDKYNITYHEDYSPIQKQQYFKTYSADNHILVPIYLGGKVNFNTNKLFISFINFEMGYSHLSYNSFNNFKSVDPETGEVLGYRPDFSTKKEVSENLFGIGIGAGLSHPMTESLGLVLSFKLNSYINSNYYGLFSTRGTYSMFLAGFNFKI</sequence>
<evidence type="ECO:0000313" key="2">
    <source>
        <dbReference type="EMBL" id="HGT49373.1"/>
    </source>
</evidence>
<keyword evidence="1" id="KW-0732">Signal</keyword>
<dbReference type="Gene3D" id="2.40.160.20">
    <property type="match status" value="1"/>
</dbReference>
<evidence type="ECO:0008006" key="3">
    <source>
        <dbReference type="Google" id="ProtNLM"/>
    </source>
</evidence>
<reference evidence="2" key="1">
    <citation type="journal article" date="2020" name="mSystems">
        <title>Genome- and Community-Level Interaction Insights into Carbon Utilization and Element Cycling Functions of Hydrothermarchaeota in Hydrothermal Sediment.</title>
        <authorList>
            <person name="Zhou Z."/>
            <person name="Liu Y."/>
            <person name="Xu W."/>
            <person name="Pan J."/>
            <person name="Luo Z.H."/>
            <person name="Li M."/>
        </authorList>
    </citation>
    <scope>NUCLEOTIDE SEQUENCE [LARGE SCALE GENOMIC DNA]</scope>
    <source>
        <strain evidence="2">SpSt-500</strain>
    </source>
</reference>
<proteinExistence type="predicted"/>
<dbReference type="SUPFAM" id="SSF56925">
    <property type="entry name" value="OMPA-like"/>
    <property type="match status" value="1"/>
</dbReference>
<dbReference type="InterPro" id="IPR011250">
    <property type="entry name" value="OMP/PagP_B-barrel"/>
</dbReference>
<organism evidence="2">
    <name type="scientific">Ignavibacterium album</name>
    <dbReference type="NCBI Taxonomy" id="591197"/>
    <lineage>
        <taxon>Bacteria</taxon>
        <taxon>Pseudomonadati</taxon>
        <taxon>Ignavibacteriota</taxon>
        <taxon>Ignavibacteria</taxon>
        <taxon>Ignavibacteriales</taxon>
        <taxon>Ignavibacteriaceae</taxon>
        <taxon>Ignavibacterium</taxon>
    </lineage>
</organism>
<feature type="signal peptide" evidence="1">
    <location>
        <begin position="1"/>
        <end position="22"/>
    </location>
</feature>
<feature type="chain" id="PRO_5032606716" description="Outer membrane protein beta-barrel domain-containing protein" evidence="1">
    <location>
        <begin position="23"/>
        <end position="218"/>
    </location>
</feature>
<accession>A0A832G8U1</accession>
<dbReference type="EMBL" id="DSVI01000027">
    <property type="protein sequence ID" value="HGT49373.1"/>
    <property type="molecule type" value="Genomic_DNA"/>
</dbReference>
<gene>
    <name evidence="2" type="ORF">ENS56_15140</name>
</gene>
<evidence type="ECO:0000256" key="1">
    <source>
        <dbReference type="SAM" id="SignalP"/>
    </source>
</evidence>
<comment type="caution">
    <text evidence="2">The sequence shown here is derived from an EMBL/GenBank/DDBJ whole genome shotgun (WGS) entry which is preliminary data.</text>
</comment>